<evidence type="ECO:0000313" key="5">
    <source>
        <dbReference type="Proteomes" id="UP000723714"/>
    </source>
</evidence>
<gene>
    <name evidence="4" type="ORF">HGO97_007835</name>
</gene>
<keyword evidence="5" id="KW-1185">Reference proteome</keyword>
<organism evidence="4 5">
    <name type="scientific">Faecalicatena faecalis</name>
    <dbReference type="NCBI Taxonomy" id="2726362"/>
    <lineage>
        <taxon>Bacteria</taxon>
        <taxon>Bacillati</taxon>
        <taxon>Bacillota</taxon>
        <taxon>Clostridia</taxon>
        <taxon>Lachnospirales</taxon>
        <taxon>Lachnospiraceae</taxon>
        <taxon>Faecalicatena</taxon>
    </lineage>
</organism>
<reference evidence="4 5" key="1">
    <citation type="submission" date="2021-06" db="EMBL/GenBank/DDBJ databases">
        <title>Faecalicatena sp. nov. isolated from porcine feces.</title>
        <authorList>
            <person name="Oh B.S."/>
            <person name="Lee J.H."/>
        </authorList>
    </citation>
    <scope>NUCLEOTIDE SEQUENCE [LARGE SCALE GENOMIC DNA]</scope>
    <source>
        <strain evidence="4 5">AGMB00832</strain>
    </source>
</reference>
<comment type="caution">
    <text evidence="4">The sequence shown here is derived from an EMBL/GenBank/DDBJ whole genome shotgun (WGS) entry which is preliminary data.</text>
</comment>
<dbReference type="InterPro" id="IPR020845">
    <property type="entry name" value="AMP-binding_CS"/>
</dbReference>
<accession>A0ABS6D2A0</accession>
<evidence type="ECO:0000256" key="1">
    <source>
        <dbReference type="ARBA" id="ARBA00022741"/>
    </source>
</evidence>
<proteinExistence type="predicted"/>
<keyword evidence="1" id="KW-0547">Nucleotide-binding</keyword>
<evidence type="ECO:0000259" key="3">
    <source>
        <dbReference type="Pfam" id="PF00501"/>
    </source>
</evidence>
<protein>
    <submittedName>
        <fullName evidence="4">AMP-binding protein</fullName>
    </submittedName>
</protein>
<dbReference type="Pfam" id="PF00501">
    <property type="entry name" value="AMP-binding"/>
    <property type="match status" value="1"/>
</dbReference>
<dbReference type="Pfam" id="PF23562">
    <property type="entry name" value="AMP-binding_C_3"/>
    <property type="match status" value="1"/>
</dbReference>
<sequence>MMRSLRNYSGLMRKIKEVDMEIMEQKSIYRNVTIYHTLPECLLAVGNLYAEKPAITMFGRDRKEQSVTYKEFVKDVQGAAFMMEQRNMSGRHIALVGENSYEWIVAFCAAGCIGSVSVPIDVEHPEEEIVNLAEFADATFTIVQKEFLPAFEGWQKEMVIQMETTFAEMIQKGREAIQTKGIEEFEFGKKVEQDTPLAIVYTSGTTSVSKAVVLSHYNLMYDACCCQASVKLEDRMFNPLPLYHTYSLGCGVLNILAHGQNICINGNLKTLFRDIKLYSPSIMMAVPLVLENLLKEIHRVQEKMGIRGQVEQAVEKYRKGLFMKKPVLLNGMSEILGENLRTICCGGAHLNEKIAEEFFAYGIDLLQGYGITECSPLISNSIRGQNRINSVGQLLPGIEMKIADGEILVKGPNVFKEYYKNPVVTEESFTDGWFHTGDIGYLDRKGFLYICGRKKNLIVFNNGKKVVPEELEAYIHQIPLVKEVMVYGASTGNALDEVKLSALICVDTDQTEETDNYKILETIQEEIQELNMRLPIYKRIQSVKLSESEFQKTSMQKIQRRKVNV</sequence>
<keyword evidence="2" id="KW-0067">ATP-binding</keyword>
<dbReference type="PANTHER" id="PTHR43272:SF33">
    <property type="entry name" value="AMP-BINDING DOMAIN-CONTAINING PROTEIN-RELATED"/>
    <property type="match status" value="1"/>
</dbReference>
<dbReference type="PROSITE" id="PS00455">
    <property type="entry name" value="AMP_BINDING"/>
    <property type="match status" value="1"/>
</dbReference>
<evidence type="ECO:0000313" key="4">
    <source>
        <dbReference type="EMBL" id="MBU3875719.1"/>
    </source>
</evidence>
<dbReference type="EMBL" id="JABACJ020000005">
    <property type="protein sequence ID" value="MBU3875719.1"/>
    <property type="molecule type" value="Genomic_DNA"/>
</dbReference>
<evidence type="ECO:0000256" key="2">
    <source>
        <dbReference type="ARBA" id="ARBA00022840"/>
    </source>
</evidence>
<feature type="domain" description="AMP-dependent synthetase/ligase" evidence="3">
    <location>
        <begin position="49"/>
        <end position="419"/>
    </location>
</feature>
<dbReference type="Proteomes" id="UP000723714">
    <property type="component" value="Unassembled WGS sequence"/>
</dbReference>
<dbReference type="PANTHER" id="PTHR43272">
    <property type="entry name" value="LONG-CHAIN-FATTY-ACID--COA LIGASE"/>
    <property type="match status" value="1"/>
</dbReference>
<name>A0ABS6D2A0_9FIRM</name>
<dbReference type="InterPro" id="IPR000873">
    <property type="entry name" value="AMP-dep_synth/lig_dom"/>
</dbReference>